<dbReference type="PROSITE" id="PS50994">
    <property type="entry name" value="INTEGRASE"/>
    <property type="match status" value="1"/>
</dbReference>
<evidence type="ECO:0000259" key="1">
    <source>
        <dbReference type="PROSITE" id="PS50994"/>
    </source>
</evidence>
<dbReference type="PANTHER" id="PTHR47331:SF1">
    <property type="entry name" value="GAG-LIKE PROTEIN"/>
    <property type="match status" value="1"/>
</dbReference>
<dbReference type="Proteomes" id="UP000694865">
    <property type="component" value="Unplaced"/>
</dbReference>
<gene>
    <name evidence="3" type="primary">LOC102803656</name>
</gene>
<dbReference type="InterPro" id="IPR000477">
    <property type="entry name" value="RT_dom"/>
</dbReference>
<name>A0ABM0MG58_SACKO</name>
<dbReference type="Gene3D" id="3.30.420.10">
    <property type="entry name" value="Ribonuclease H-like superfamily/Ribonuclease H"/>
    <property type="match status" value="1"/>
</dbReference>
<dbReference type="InterPro" id="IPR036397">
    <property type="entry name" value="RNaseH_sf"/>
</dbReference>
<proteinExistence type="predicted"/>
<protein>
    <submittedName>
        <fullName evidence="3">Uncharacterized protein LOC102803656</fullName>
    </submittedName>
</protein>
<evidence type="ECO:0000313" key="2">
    <source>
        <dbReference type="Proteomes" id="UP000694865"/>
    </source>
</evidence>
<dbReference type="InterPro" id="IPR041588">
    <property type="entry name" value="Integrase_H2C2"/>
</dbReference>
<dbReference type="RefSeq" id="XP_006818999.1">
    <property type="nucleotide sequence ID" value="XM_006818936.1"/>
</dbReference>
<keyword evidence="2" id="KW-1185">Reference proteome</keyword>
<sequence length="834" mass="95002">LNDCLQTGPSLLNDLTAILLRFRLHRVALTGDIEKAFLNVRLDEKDRDFTKFLWLSDPSDPESQFNVYRFKSVLFGAVSSPFILNAVVKTHLESKASIPTSSDLQRNIYVDNVVSGVDNNAEAVTYYNEANTLMKSCGFNLRAWSSNSHEVCTLADKANTLNRDTNVNVLGIRWKVDSDELCYPTRVNDRLYDNPVTKRTIVQDTASLYDPLGYLSPIHIKAKLLIQLLWKQKLGWDDKLSDDMTQKWEEISNDIMEAANTKFKRRYFNSDSKIKECELHVFGDASNKAYGAAVYLRHNNETSLVMAKSRVAPLKPEITLPRYQTTSIRIGCIEGHDLVTRGVTARHFAEHSNLWWSGPPWLKKGDWPVCELFDSAVNHVPITDIEPIAPITDITQVHGESEQFSNAKNPTVELGEIPPTGIQYIINADNVSSLNKLLRISAYVLRFISNMKRDKERNIDPLTAHEIQQAERMWVRDIQREQFQAEIRSIQRKHGKLGHLTKQLKLFVDDESILRCGGRLHNAPLDFITKFPVLLPTGHRFTELVITNAHAQVLHSGLQATITHIRQRFWIARIRQVVKALLRKCVTCIKVSGSHYRPPVSAPLQSCRVNSTPPFTVTGVDFTGALYVRSSQNTKETKAYVCLFTCAVTRAIHLELVPNLSTKSFLYAFCRFAARRSIPSIMISDNASTYLSASNEIRKLFYSPEVKTYLANNRIQWRFIPKRAPWFGGFWERLIGLTKTAIKKVLGRSFVTYDELNTILVEIESVLNERPLTYVSSDKEDPTPLTPSHLLHGRSLTCVPYRIIDDDEFGDPTFGNQMDIEKRHAHLSKLLEHF</sequence>
<dbReference type="Pfam" id="PF05380">
    <property type="entry name" value="Peptidase_A17"/>
    <property type="match status" value="1"/>
</dbReference>
<organism evidence="2 3">
    <name type="scientific">Saccoglossus kowalevskii</name>
    <name type="common">Acorn worm</name>
    <dbReference type="NCBI Taxonomy" id="10224"/>
    <lineage>
        <taxon>Eukaryota</taxon>
        <taxon>Metazoa</taxon>
        <taxon>Hemichordata</taxon>
        <taxon>Enteropneusta</taxon>
        <taxon>Harrimaniidae</taxon>
        <taxon>Saccoglossus</taxon>
    </lineage>
</organism>
<dbReference type="InterPro" id="IPR043502">
    <property type="entry name" value="DNA/RNA_pol_sf"/>
</dbReference>
<feature type="domain" description="Integrase catalytic" evidence="1">
    <location>
        <begin position="609"/>
        <end position="795"/>
    </location>
</feature>
<dbReference type="Pfam" id="PF17921">
    <property type="entry name" value="Integrase_H2C2"/>
    <property type="match status" value="1"/>
</dbReference>
<evidence type="ECO:0000313" key="3">
    <source>
        <dbReference type="RefSeq" id="XP_006818999.1"/>
    </source>
</evidence>
<feature type="non-terminal residue" evidence="3">
    <location>
        <position position="1"/>
    </location>
</feature>
<dbReference type="PANTHER" id="PTHR47331">
    <property type="entry name" value="PHD-TYPE DOMAIN-CONTAINING PROTEIN"/>
    <property type="match status" value="1"/>
</dbReference>
<reference evidence="3" key="1">
    <citation type="submission" date="2025-08" db="UniProtKB">
        <authorList>
            <consortium name="RefSeq"/>
        </authorList>
    </citation>
    <scope>IDENTIFICATION</scope>
    <source>
        <tissue evidence="3">Testes</tissue>
    </source>
</reference>
<dbReference type="InterPro" id="IPR012337">
    <property type="entry name" value="RNaseH-like_sf"/>
</dbReference>
<dbReference type="InterPro" id="IPR008042">
    <property type="entry name" value="Retrotrans_Pao"/>
</dbReference>
<dbReference type="Pfam" id="PF00078">
    <property type="entry name" value="RVT_1"/>
    <property type="match status" value="1"/>
</dbReference>
<dbReference type="InterPro" id="IPR043128">
    <property type="entry name" value="Rev_trsase/Diguanyl_cyclase"/>
</dbReference>
<dbReference type="Gene3D" id="3.30.70.270">
    <property type="match status" value="1"/>
</dbReference>
<dbReference type="SUPFAM" id="SSF53098">
    <property type="entry name" value="Ribonuclease H-like"/>
    <property type="match status" value="1"/>
</dbReference>
<dbReference type="SUPFAM" id="SSF56672">
    <property type="entry name" value="DNA/RNA polymerases"/>
    <property type="match status" value="1"/>
</dbReference>
<dbReference type="InterPro" id="IPR001584">
    <property type="entry name" value="Integrase_cat-core"/>
</dbReference>
<dbReference type="Gene3D" id="3.10.10.10">
    <property type="entry name" value="HIV Type 1 Reverse Transcriptase, subunit A, domain 1"/>
    <property type="match status" value="1"/>
</dbReference>
<dbReference type="GeneID" id="102803656"/>
<dbReference type="Gene3D" id="1.10.340.70">
    <property type="match status" value="1"/>
</dbReference>
<accession>A0ABM0MG58</accession>